<dbReference type="Gene3D" id="2.40.128.130">
    <property type="entry name" value="Autotransporter beta-domain"/>
    <property type="match status" value="1"/>
</dbReference>
<dbReference type="Gene3D" id="2.160.20.20">
    <property type="match status" value="1"/>
</dbReference>
<dbReference type="InterPro" id="IPR051551">
    <property type="entry name" value="Autotransporter_adhesion"/>
</dbReference>
<dbReference type="PRINTS" id="PR01484">
    <property type="entry name" value="PRTACTNFAMLY"/>
</dbReference>
<dbReference type="AlphaFoldDB" id="A0A446CGZ8"/>
<dbReference type="InterPro" id="IPR003991">
    <property type="entry name" value="Pertactin_virulence_factor"/>
</dbReference>
<organism evidence="4 5">
    <name type="scientific">Achromobacter veterisilvae</name>
    <dbReference type="NCBI Taxonomy" id="2069367"/>
    <lineage>
        <taxon>Bacteria</taxon>
        <taxon>Pseudomonadati</taxon>
        <taxon>Pseudomonadota</taxon>
        <taxon>Betaproteobacteria</taxon>
        <taxon>Burkholderiales</taxon>
        <taxon>Alcaligenaceae</taxon>
        <taxon>Achromobacter</taxon>
    </lineage>
</organism>
<evidence type="ECO:0000313" key="5">
    <source>
        <dbReference type="Proteomes" id="UP000289465"/>
    </source>
</evidence>
<dbReference type="EMBL" id="UFQC01000011">
    <property type="protein sequence ID" value="SSW67098.1"/>
    <property type="molecule type" value="Genomic_DNA"/>
</dbReference>
<feature type="signal peptide" evidence="2">
    <location>
        <begin position="1"/>
        <end position="24"/>
    </location>
</feature>
<dbReference type="SMART" id="SM00869">
    <property type="entry name" value="Autotransporter"/>
    <property type="match status" value="1"/>
</dbReference>
<dbReference type="Pfam" id="PF03212">
    <property type="entry name" value="Pertactin"/>
    <property type="match status" value="1"/>
</dbReference>
<evidence type="ECO:0000259" key="3">
    <source>
        <dbReference type="PROSITE" id="PS51208"/>
    </source>
</evidence>
<dbReference type="Proteomes" id="UP000289465">
    <property type="component" value="Unassembled WGS sequence"/>
</dbReference>
<dbReference type="InterPro" id="IPR005546">
    <property type="entry name" value="Autotransporte_beta"/>
</dbReference>
<dbReference type="OrthoDB" id="8612831at2"/>
<evidence type="ECO:0000256" key="2">
    <source>
        <dbReference type="SAM" id="SignalP"/>
    </source>
</evidence>
<evidence type="ECO:0000313" key="4">
    <source>
        <dbReference type="EMBL" id="SSW67098.1"/>
    </source>
</evidence>
<proteinExistence type="predicted"/>
<dbReference type="PROSITE" id="PS51208">
    <property type="entry name" value="AUTOTRANSPORTER"/>
    <property type="match status" value="1"/>
</dbReference>
<protein>
    <submittedName>
        <fullName evidence="4">Pertactin autotransporter</fullName>
    </submittedName>
</protein>
<feature type="domain" description="Autotransporter" evidence="3">
    <location>
        <begin position="729"/>
        <end position="997"/>
    </location>
</feature>
<keyword evidence="1 2" id="KW-0732">Signal</keyword>
<dbReference type="SUPFAM" id="SSF103515">
    <property type="entry name" value="Autotransporter"/>
    <property type="match status" value="1"/>
</dbReference>
<dbReference type="SUPFAM" id="SSF51126">
    <property type="entry name" value="Pectin lyase-like"/>
    <property type="match status" value="1"/>
</dbReference>
<dbReference type="PANTHER" id="PTHR35037:SF7">
    <property type="entry name" value="AUTOTRANSPORTER"/>
    <property type="match status" value="1"/>
</dbReference>
<name>A0A446CGZ8_9BURK</name>
<dbReference type="RefSeq" id="WP_129241152.1">
    <property type="nucleotide sequence ID" value="NZ_UFQC01000011.1"/>
</dbReference>
<sequence length="997" mass="104429">MTLRQNAIYFALVSSLLPAYPSHGAETDIPPRKKSTIIDTVIADGIDVVIDRATIRTANDGTSGLHVLNGGSVATGGSLISTAGRGAYGVWVDGRGEANIYNSSITTHGDYSHGIYASGFGGNSKIFVGDSFIETTGEGASGFQASGGSVDLKNVSISTRGQYANALVLHQVDLSASDTHLFAERGVGLVATGDSRLSFIGGSIRADKSAVVINDGGSRSVVSFRDTEISSGALGLVIHGSSDASLERVRISINAPEDDLSLKAGVSMTGPSKVSLIDSDIRTTGENANGIFNFGGDLAIEGGFIGTQGYASMGVAMNGLYDNVFIAARNVGIYTSGDYGAGAAALFGGNLVLDGSAIYTQGKNAYGIWGEGGSVLAANTAVTTRGEGSHGFVGTDIAPQMDGVAIHTYGAGANGVWLFSTDEDSHSSFSLRGGSRVETEIAAAIRVSGGSQDIALSDATVIGRGGEGILLRVEALKDLTPVEILTDPSAARDNPVMVGTVALQAQRSQLMGDVIVESGSTTIALGENSVLVGALKGHGGHSVDRLSIDRTSTWYVRDNSDLGSLDTAGTVSFITPDDSFKVVHLSGDLTGHGLFAFRTNLGAGQGDLLRVSGTVEGQHEVFVANSGYEPSKESGTLRIIESEGGSGTFGLANRDQVVDLGTYRYALMTDDNIGGRVTDWSLMPSPNAGKNQLSTTANAAINTSSASTMQALWYAETGSLMRRMGELRHGNAGENVWLRTFGERQKLDNGGARPFDQKVRGMQGGADTRFEGRDGFWHVGGFAGLSYGDRRFADEGDGRSNSYHAGAYATYLADSGWYLDSVLKVNRFANRFNVTTTDGREVSAKTRTAAAGLSLEVGQRVVFGQRWFAEPQGQVAVVRTGSDRYTASNGLMVSAEGGTSVQVRTGALFGKRFELQGDGFIQPYVKVGWVQELAGKSSVRTNGIATRTDLSGGRAELGLGVTASWSNAHRIYADYQYSGGQRLDVPSAFSLGYRYVW</sequence>
<accession>A0A446CGZ8</accession>
<dbReference type="NCBIfam" id="TIGR01414">
    <property type="entry name" value="autotrans_barl"/>
    <property type="match status" value="1"/>
</dbReference>
<dbReference type="PANTHER" id="PTHR35037">
    <property type="entry name" value="C-TERMINAL REGION OF AIDA-LIKE PROTEIN"/>
    <property type="match status" value="1"/>
</dbReference>
<dbReference type="GO" id="GO:0019867">
    <property type="term" value="C:outer membrane"/>
    <property type="evidence" value="ECO:0007669"/>
    <property type="project" value="InterPro"/>
</dbReference>
<evidence type="ECO:0000256" key="1">
    <source>
        <dbReference type="ARBA" id="ARBA00022729"/>
    </source>
</evidence>
<dbReference type="Pfam" id="PF03797">
    <property type="entry name" value="Autotransporter"/>
    <property type="match status" value="1"/>
</dbReference>
<dbReference type="InterPro" id="IPR036709">
    <property type="entry name" value="Autotransporte_beta_dom_sf"/>
</dbReference>
<dbReference type="InterPro" id="IPR012332">
    <property type="entry name" value="Autotransporter_pectin_lyase_C"/>
</dbReference>
<feature type="chain" id="PRO_5019311410" evidence="2">
    <location>
        <begin position="25"/>
        <end position="997"/>
    </location>
</feature>
<dbReference type="InterPro" id="IPR011050">
    <property type="entry name" value="Pectin_lyase_fold/virulence"/>
</dbReference>
<reference evidence="4 5" key="1">
    <citation type="submission" date="2018-07" db="EMBL/GenBank/DDBJ databases">
        <authorList>
            <person name="Peeters C."/>
        </authorList>
    </citation>
    <scope>NUCLEOTIDE SEQUENCE [LARGE SCALE GENOMIC DNA]</scope>
    <source>
        <strain evidence="4 5">LMG 30378</strain>
    </source>
</reference>
<dbReference type="InterPro" id="IPR006315">
    <property type="entry name" value="OM_autotransptr_brl_dom"/>
</dbReference>
<dbReference type="InterPro" id="IPR004899">
    <property type="entry name" value="Pertactin_central"/>
</dbReference>
<gene>
    <name evidence="4" type="primary">prn_3</name>
    <name evidence="4" type="ORF">AVE30378_02450</name>
</gene>